<dbReference type="PANTHER" id="PTHR42754:SF1">
    <property type="entry name" value="LIPOPROTEIN"/>
    <property type="match status" value="1"/>
</dbReference>
<sequence>MLSALSTSAQGPLLVRHWDKTYSGNAGDNLQVIRPTPDGGYLLGGSSSSNAGLDKSQDSRGSDDYWLVKIDAAGTKQWDKTYGGTGPDWLSAIITTPDGGYLIGGSSASGANGDKSQASFPSEVEGVPSWDYWVIRLDAQGNKLWDRTLGGNQIDMLNCLALTAEGGFLLGGYSYSTVSGQRTQPRTGQVDGWVVGLDAQGNTLWDAAYGRGIDSRVNSIAPTPDGLGYVLGNTCYQGNNSDYWLVQITPGGEVVWNQAYGGTSNDNLTLVQATADGGYLAGGWSYSDTSGQKTHPNRGGPDYWVLKVDAAGQPQWDQTLGGNGFDYLRAALPTADGGYLLGGFSESGVSGDKTQPVSAGTRPGAFDYWAVKLRSDGSKQWDLTFGGPETDNLYGLAATADNGFLLAGTSSSGVTLPDKTQACQGISDFWLLKIAPPPPGLVSISGPPALCPGATALLQVTTTPTATGLRWNTGATTATISVGQPGMYTVTATFPGGEPVTAQHSIAASTVVPLPVEGLGPDTTLCTGASVMLYAPLPLRNGLRYQWSDGSSGPTLRVQQAGTYTLEISNGCSSRLLTKRVAVASCLFVPNVITPNADGRNDYFVLKGVAPGSCKLQLFNRWGHQVFVAGAYQNDWGAEAAAGTYYYILQQAGFPIYKGWLQVIR</sequence>
<protein>
    <submittedName>
        <fullName evidence="1">Gliding motility-associated C-terminal domain-containing protein</fullName>
    </submittedName>
</protein>
<dbReference type="Pfam" id="PF13585">
    <property type="entry name" value="CHU_C"/>
    <property type="match status" value="1"/>
</dbReference>
<dbReference type="Proteomes" id="UP000565521">
    <property type="component" value="Unassembled WGS sequence"/>
</dbReference>
<dbReference type="RefSeq" id="WP_176907053.1">
    <property type="nucleotide sequence ID" value="NZ_JABKAU010000005.1"/>
</dbReference>
<comment type="caution">
    <text evidence="1">The sequence shown here is derived from an EMBL/GenBank/DDBJ whole genome shotgun (WGS) entry which is preliminary data.</text>
</comment>
<evidence type="ECO:0000313" key="2">
    <source>
        <dbReference type="Proteomes" id="UP000565521"/>
    </source>
</evidence>
<reference evidence="1 2" key="1">
    <citation type="submission" date="2020-05" db="EMBL/GenBank/DDBJ databases">
        <title>Hymenobacter terrestris sp. nov. and Hymenobacter lapidiphilus sp. nov., isolated from regoliths in Antarctica.</title>
        <authorList>
            <person name="Sedlacek I."/>
            <person name="Pantucek R."/>
            <person name="Zeman M."/>
            <person name="Holochova P."/>
            <person name="Kralova S."/>
            <person name="Stankova E."/>
            <person name="Sedo O."/>
            <person name="Micenkova L."/>
            <person name="Svec P."/>
            <person name="Gupta V."/>
            <person name="Sood U."/>
            <person name="Korpole U.S."/>
            <person name="Lal R."/>
        </authorList>
    </citation>
    <scope>NUCLEOTIDE SEQUENCE [LARGE SCALE GENOMIC DNA]</scope>
    <source>
        <strain evidence="1 2">P5342</strain>
    </source>
</reference>
<dbReference type="PANTHER" id="PTHR42754">
    <property type="entry name" value="ENDOGLUCANASE"/>
    <property type="match status" value="1"/>
</dbReference>
<evidence type="ECO:0000313" key="1">
    <source>
        <dbReference type="EMBL" id="NVO30353.1"/>
    </source>
</evidence>
<accession>A0A7Y7PM72</accession>
<dbReference type="EMBL" id="JABKAU010000005">
    <property type="protein sequence ID" value="NVO30353.1"/>
    <property type="molecule type" value="Genomic_DNA"/>
</dbReference>
<dbReference type="AlphaFoldDB" id="A0A7Y7PM72"/>
<name>A0A7Y7PM72_9BACT</name>
<organism evidence="1 2">
    <name type="scientific">Hymenobacter lapidiphilus</name>
    <dbReference type="NCBI Taxonomy" id="2608003"/>
    <lineage>
        <taxon>Bacteria</taxon>
        <taxon>Pseudomonadati</taxon>
        <taxon>Bacteroidota</taxon>
        <taxon>Cytophagia</taxon>
        <taxon>Cytophagales</taxon>
        <taxon>Hymenobacteraceae</taxon>
        <taxon>Hymenobacter</taxon>
    </lineage>
</organism>
<proteinExistence type="predicted"/>
<gene>
    <name evidence="1" type="ORF">HW554_03965</name>
</gene>
<keyword evidence="2" id="KW-1185">Reference proteome</keyword>